<dbReference type="Proteomes" id="UP000297716">
    <property type="component" value="Unassembled WGS sequence"/>
</dbReference>
<accession>A0A4Z0YXZ8</accession>
<organism evidence="1 2">
    <name type="scientific">Xylaria hypoxylon</name>
    <dbReference type="NCBI Taxonomy" id="37992"/>
    <lineage>
        <taxon>Eukaryota</taxon>
        <taxon>Fungi</taxon>
        <taxon>Dikarya</taxon>
        <taxon>Ascomycota</taxon>
        <taxon>Pezizomycotina</taxon>
        <taxon>Sordariomycetes</taxon>
        <taxon>Xylariomycetidae</taxon>
        <taxon>Xylariales</taxon>
        <taxon>Xylariaceae</taxon>
        <taxon>Xylaria</taxon>
    </lineage>
</organism>
<proteinExistence type="predicted"/>
<comment type="caution">
    <text evidence="1">The sequence shown here is derived from an EMBL/GenBank/DDBJ whole genome shotgun (WGS) entry which is preliminary data.</text>
</comment>
<keyword evidence="2" id="KW-1185">Reference proteome</keyword>
<dbReference type="AlphaFoldDB" id="A0A4Z0YXZ8"/>
<gene>
    <name evidence="1" type="ORF">E0Z10_g7495</name>
</gene>
<protein>
    <submittedName>
        <fullName evidence="1">Uncharacterized protein</fullName>
    </submittedName>
</protein>
<evidence type="ECO:0000313" key="2">
    <source>
        <dbReference type="Proteomes" id="UP000297716"/>
    </source>
</evidence>
<sequence>MASFGSGGASNFVDPSTGQMSRQWQVAVPSAMPKPWSRVDRPIYTDYHQLEIPYGAASLVDMCLRVTVQHIDELDQAHLQNLPIRFEVVGRIWEYVKRTKVLSVETWKLLATTITKDEEMEHYVCPLLMNHSISISKTQPLAAYIEPLVSNTFDFLTHLTIAGQAYGRTPELLQLIQLKNLAVLEIIDLSDENDVFPQLTDSIMREWSTTPDPFPLLRILRVWGNDHTTRRSLRYLHAFPSLVLYDIAGRKRDWAEKDEEYVWESNRKTWTTHLEDTLLGHFHLVEASSSCYDRKKLKPHRATNMKIAKIKPIPLQRDNKKACESPMEYDDDLSLRSVFAAWCPWGWHHGDGYSPYYGLSEFPDRGNFWGFLMYCHIGKLLSDQDLRAQGLEIGKRALGLEDFVLPPRPMINLVLGEEISNLMPPLDNILSCNDARSRNEWGRNNNIHIGKYFETQLTFIRRGNHEEKQEASGSTTVGREAVKRSLDASTATSIPLKKRRDISSLLESFN</sequence>
<dbReference type="EMBL" id="SKBN01000177">
    <property type="protein sequence ID" value="TGJ81272.1"/>
    <property type="molecule type" value="Genomic_DNA"/>
</dbReference>
<dbReference type="OrthoDB" id="5273928at2759"/>
<name>A0A4Z0YXZ8_9PEZI</name>
<evidence type="ECO:0000313" key="1">
    <source>
        <dbReference type="EMBL" id="TGJ81272.1"/>
    </source>
</evidence>
<reference evidence="1 2" key="1">
    <citation type="submission" date="2019-03" db="EMBL/GenBank/DDBJ databases">
        <title>Draft genome sequence of Xylaria hypoxylon DSM 108379, a ubiquitous saprotrophic-parasitic fungi on hardwood.</title>
        <authorList>
            <person name="Buettner E."/>
            <person name="Leonhardt S."/>
            <person name="Gebauer A.M."/>
            <person name="Liers C."/>
            <person name="Hofrichter M."/>
            <person name="Kellner H."/>
        </authorList>
    </citation>
    <scope>NUCLEOTIDE SEQUENCE [LARGE SCALE GENOMIC DNA]</scope>
    <source>
        <strain evidence="1 2">DSM 108379</strain>
    </source>
</reference>